<organism evidence="1 2">
    <name type="scientific">Cetraspora pellucida</name>
    <dbReference type="NCBI Taxonomy" id="1433469"/>
    <lineage>
        <taxon>Eukaryota</taxon>
        <taxon>Fungi</taxon>
        <taxon>Fungi incertae sedis</taxon>
        <taxon>Mucoromycota</taxon>
        <taxon>Glomeromycotina</taxon>
        <taxon>Glomeromycetes</taxon>
        <taxon>Diversisporales</taxon>
        <taxon>Gigasporaceae</taxon>
        <taxon>Cetraspora</taxon>
    </lineage>
</organism>
<evidence type="ECO:0000313" key="1">
    <source>
        <dbReference type="EMBL" id="CAG8751456.1"/>
    </source>
</evidence>
<reference evidence="1" key="1">
    <citation type="submission" date="2021-06" db="EMBL/GenBank/DDBJ databases">
        <authorList>
            <person name="Kallberg Y."/>
            <person name="Tangrot J."/>
            <person name="Rosling A."/>
        </authorList>
    </citation>
    <scope>NUCLEOTIDE SEQUENCE</scope>
    <source>
        <strain evidence="1">28 12/20/2015</strain>
    </source>
</reference>
<dbReference type="EMBL" id="CAJVPW010043043">
    <property type="protein sequence ID" value="CAG8751456.1"/>
    <property type="molecule type" value="Genomic_DNA"/>
</dbReference>
<accession>A0ACA9QG88</accession>
<feature type="non-terminal residue" evidence="1">
    <location>
        <position position="254"/>
    </location>
</feature>
<gene>
    <name evidence="1" type="ORF">SPELUC_LOCUS14510</name>
</gene>
<dbReference type="Proteomes" id="UP000789366">
    <property type="component" value="Unassembled WGS sequence"/>
</dbReference>
<sequence>MTDITKFLDEILIHVFKYIKPLIYVILTCKTFLNISKDSYFRTIWIFSQYGKPHALFYAVKLGPRFINVDIARLISEKIGISRYFIQRLTLVFGLVDHTLLKYKGGVTISPDMIKKWGYNLPFDVYMYFFNKGHLLYGKDLLIKGNDIERFHFESGGYLNINEARIHFQSHIDYIKILISDYKFVPFPLQLSKLIFEGTTLVIFPPNQQIILSDSNEKNILIEKFNMFLNLGLELDNSTIISIFSTFENRLDMI</sequence>
<keyword evidence="2" id="KW-1185">Reference proteome</keyword>
<proteinExistence type="predicted"/>
<name>A0ACA9QG88_9GLOM</name>
<evidence type="ECO:0000313" key="2">
    <source>
        <dbReference type="Proteomes" id="UP000789366"/>
    </source>
</evidence>
<protein>
    <submittedName>
        <fullName evidence="1">8164_t:CDS:1</fullName>
    </submittedName>
</protein>
<comment type="caution">
    <text evidence="1">The sequence shown here is derived from an EMBL/GenBank/DDBJ whole genome shotgun (WGS) entry which is preliminary data.</text>
</comment>